<accession>A0A330GF17</accession>
<sequence length="80" mass="9189">MFQEKSSHAFICYSVIAITKLISPEEYKINAINNLLLIISFIYISEQNSNKDRKYLSLKAMIYGNKKTLARLNRASGKTQ</sequence>
<dbReference type="Proteomes" id="UP000251576">
    <property type="component" value="Unassembled WGS sequence"/>
</dbReference>
<protein>
    <submittedName>
        <fullName evidence="1">Uncharacterized protein</fullName>
    </submittedName>
</protein>
<evidence type="ECO:0000313" key="2">
    <source>
        <dbReference type="Proteomes" id="UP000251576"/>
    </source>
</evidence>
<gene>
    <name evidence="1" type="ORF">DP202_12835</name>
</gene>
<evidence type="ECO:0000313" key="1">
    <source>
        <dbReference type="EMBL" id="RAZ66849.1"/>
    </source>
</evidence>
<name>A0A330GF17_ENTCL</name>
<proteinExistence type="predicted"/>
<organism evidence="1 2">
    <name type="scientific">Enterobacter cloacae</name>
    <dbReference type="NCBI Taxonomy" id="550"/>
    <lineage>
        <taxon>Bacteria</taxon>
        <taxon>Pseudomonadati</taxon>
        <taxon>Pseudomonadota</taxon>
        <taxon>Gammaproteobacteria</taxon>
        <taxon>Enterobacterales</taxon>
        <taxon>Enterobacteriaceae</taxon>
        <taxon>Enterobacter</taxon>
        <taxon>Enterobacter cloacae complex</taxon>
    </lineage>
</organism>
<comment type="caution">
    <text evidence="1">The sequence shown here is derived from an EMBL/GenBank/DDBJ whole genome shotgun (WGS) entry which is preliminary data.</text>
</comment>
<dbReference type="AlphaFoldDB" id="A0A330GF17"/>
<reference evidence="1 2" key="1">
    <citation type="submission" date="2018-06" db="EMBL/GenBank/DDBJ databases">
        <title>ACT-28, a chromosomally-encoded AmpC with carbapenemase activity from Enterobacter kobei.</title>
        <authorList>
            <person name="Jousset A.B."/>
            <person name="Oueslati S."/>
            <person name="Bernabeu S."/>
            <person name="Takissian J."/>
            <person name="Creton E."/>
            <person name="Vogel A."/>
            <person name="Cotellon G."/>
            <person name="Bonnin R.A."/>
            <person name="Dortet L."/>
            <person name="Naas T."/>
        </authorList>
    </citation>
    <scope>NUCLEOTIDE SEQUENCE [LARGE SCALE GENOMIC DNA]</scope>
    <source>
        <strain evidence="1 2">99B3</strain>
    </source>
</reference>
<dbReference type="EMBL" id="QMDH01000021">
    <property type="protein sequence ID" value="RAZ66849.1"/>
    <property type="molecule type" value="Genomic_DNA"/>
</dbReference>